<dbReference type="Pfam" id="PF00905">
    <property type="entry name" value="Transpeptidase"/>
    <property type="match status" value="1"/>
</dbReference>
<feature type="compositionally biased region" description="Gly residues" evidence="16">
    <location>
        <begin position="1019"/>
        <end position="1044"/>
    </location>
</feature>
<dbReference type="GO" id="GO:0008360">
    <property type="term" value="P:regulation of cell shape"/>
    <property type="evidence" value="ECO:0007669"/>
    <property type="project" value="UniProtKB-KW"/>
</dbReference>
<comment type="catalytic activity">
    <reaction evidence="14">
        <text>Preferential cleavage: (Ac)2-L-Lys-D-Ala-|-D-Ala. Also transpeptidation of peptidyl-alanyl moieties that are N-acyl substituents of D-alanine.</text>
        <dbReference type="EC" id="3.4.16.4"/>
    </reaction>
</comment>
<evidence type="ECO:0000256" key="17">
    <source>
        <dbReference type="SAM" id="Phobius"/>
    </source>
</evidence>
<dbReference type="InterPro" id="IPR001264">
    <property type="entry name" value="Glyco_trans_51"/>
</dbReference>
<dbReference type="InterPro" id="IPR012338">
    <property type="entry name" value="Beta-lactam/transpept-like"/>
</dbReference>
<feature type="compositionally biased region" description="Acidic residues" evidence="16">
    <location>
        <begin position="980"/>
        <end position="1018"/>
    </location>
</feature>
<dbReference type="AlphaFoldDB" id="A0A1H0DYP2"/>
<evidence type="ECO:0000256" key="2">
    <source>
        <dbReference type="ARBA" id="ARBA00022645"/>
    </source>
</evidence>
<dbReference type="PANTHER" id="PTHR32282">
    <property type="entry name" value="BINDING PROTEIN TRANSPEPTIDASE, PUTATIVE-RELATED"/>
    <property type="match status" value="1"/>
</dbReference>
<keyword evidence="10 17" id="KW-1133">Transmembrane helix</keyword>
<organism evidence="20 21">
    <name type="scientific">Halobacillus aidingensis</name>
    <dbReference type="NCBI Taxonomy" id="240303"/>
    <lineage>
        <taxon>Bacteria</taxon>
        <taxon>Bacillati</taxon>
        <taxon>Bacillota</taxon>
        <taxon>Bacilli</taxon>
        <taxon>Bacillales</taxon>
        <taxon>Bacillaceae</taxon>
        <taxon>Halobacillus</taxon>
    </lineage>
</organism>
<evidence type="ECO:0000256" key="9">
    <source>
        <dbReference type="ARBA" id="ARBA00022984"/>
    </source>
</evidence>
<keyword evidence="4" id="KW-0328">Glycosyltransferase</keyword>
<evidence type="ECO:0000256" key="3">
    <source>
        <dbReference type="ARBA" id="ARBA00022670"/>
    </source>
</evidence>
<dbReference type="GO" id="GO:0009002">
    <property type="term" value="F:serine-type D-Ala-D-Ala carboxypeptidase activity"/>
    <property type="evidence" value="ECO:0007669"/>
    <property type="project" value="UniProtKB-EC"/>
</dbReference>
<evidence type="ECO:0000256" key="8">
    <source>
        <dbReference type="ARBA" id="ARBA00022960"/>
    </source>
</evidence>
<protein>
    <submittedName>
        <fullName evidence="20">Penicillin-binding protein</fullName>
    </submittedName>
</protein>
<feature type="domain" description="Glycosyl transferase family 51" evidence="19">
    <location>
        <begin position="97"/>
        <end position="283"/>
    </location>
</feature>
<dbReference type="InterPro" id="IPR013783">
    <property type="entry name" value="Ig-like_fold"/>
</dbReference>
<proteinExistence type="predicted"/>
<dbReference type="InterPro" id="IPR001460">
    <property type="entry name" value="PCN-bd_Tpept"/>
</dbReference>
<dbReference type="SUPFAM" id="SSF56601">
    <property type="entry name" value="beta-lactamase/transpeptidase-like"/>
    <property type="match status" value="1"/>
</dbReference>
<dbReference type="GO" id="GO:0006508">
    <property type="term" value="P:proteolysis"/>
    <property type="evidence" value="ECO:0007669"/>
    <property type="project" value="UniProtKB-KW"/>
</dbReference>
<evidence type="ECO:0000256" key="5">
    <source>
        <dbReference type="ARBA" id="ARBA00022679"/>
    </source>
</evidence>
<feature type="compositionally biased region" description="Low complexity" evidence="16">
    <location>
        <begin position="843"/>
        <end position="858"/>
    </location>
</feature>
<sequence length="1058" mass="113753">MSNKPENGRKKLDIRSLWQSGTIQKNGRITYDVVWNVILFFIIIGVIGLFFAGGVGAGYFASLVKDEEVRSEEQMKETIYNYSETSTMLFNDGKTEIGDVRSDLYREEVQLEQVSEDLRNAVIATEDEYFGEHKGVVPKAVMRAVVQEVTNSSVKTGGSTLTQQLVKNQILTNEVSFERKAKEMLLALRIERFLDKDEILEAYLNIVPFGRNANGQNVAGVQTAAQGLFGVDAKDLTLAQSAYIAGLPQSPFGYTPFYNDGSIKEPENLEAGIDRMHEVLERMHEAGYITQAEYDEAMKFQINEETLTDPKATVLGTYPAINQEVHKRAKDLIKDHLMKQNGHTEKDLSEDEALREEYNTMAERELSSGGYQIHTTLDKEVYDAMQKVRDSYTEGNWPWGQETVLNSDGQEEKVDSPLQLGSMIIENSTGKIHGFIGGYDFEEENLNHATQARRSNGSTMKPLLVYGPSFDMGAAQPGSVIADVPYYYDSGKEVRNFSRNHRGFVSARYALAQSYNVPAVKQYKSIQSQEPVENYLVKMGMEENLVKADYTSESMALGGLTYGITVENNVNAYATFGNMGKFVDAYMIEKIETKDGEKIYEHQVEETEVYSPQAAYLTVDVMRDVLEYGTGSRVRGMLYNRGVDWAGKTGTSQSTKDSWFVATNPNVTVGMWTGFAEGNMQHLNYNQRTQGLWADVVNAVSEIRPELMVPENDFQSPGGLVTRSYCATSGLLASDLCSSVGLAKSDLYDADYAPTKVDDSLISGDFVRVKDQLVVAGPNTPGEFIIDGGGVTLSPEFLEENGYTSSEVLRELLPNSGAWSNVALPSTQSIGSTASSIDNDGQAPAAPGSVSASGSAISWTPSSSSDVVGYRVYRASTPGGSFTFIGNTTDNSLGYSGGSGIYAVRAVDYFGQSSGLSGTTTVGNPGAPEPSDDEDTSSNNSGGSSNSENGSSNNGSSNDGNGNSNGSNGNDSGESNSGEENSDGGESNGDDETGDNDSGDNDSGDSGSGDDDSGDDSGGEGSGDGTGDGSGSGEGSGSGDGSGGNDSESDDGSDSQEN</sequence>
<dbReference type="GO" id="GO:0008658">
    <property type="term" value="F:penicillin binding"/>
    <property type="evidence" value="ECO:0007669"/>
    <property type="project" value="InterPro"/>
</dbReference>
<evidence type="ECO:0000256" key="11">
    <source>
        <dbReference type="ARBA" id="ARBA00023136"/>
    </source>
</evidence>
<evidence type="ECO:0000256" key="4">
    <source>
        <dbReference type="ARBA" id="ARBA00022676"/>
    </source>
</evidence>
<dbReference type="GO" id="GO:0008955">
    <property type="term" value="F:peptidoglycan glycosyltransferase activity"/>
    <property type="evidence" value="ECO:0007669"/>
    <property type="project" value="UniProtKB-EC"/>
</dbReference>
<keyword evidence="8" id="KW-0133">Cell shape</keyword>
<dbReference type="Proteomes" id="UP000198860">
    <property type="component" value="Unassembled WGS sequence"/>
</dbReference>
<feature type="compositionally biased region" description="Acidic residues" evidence="16">
    <location>
        <begin position="1047"/>
        <end position="1058"/>
    </location>
</feature>
<dbReference type="Gene3D" id="2.60.40.10">
    <property type="entry name" value="Immunoglobulins"/>
    <property type="match status" value="1"/>
</dbReference>
<dbReference type="SUPFAM" id="SSF53955">
    <property type="entry name" value="Lysozyme-like"/>
    <property type="match status" value="1"/>
</dbReference>
<evidence type="ECO:0000313" key="20">
    <source>
        <dbReference type="EMBL" id="SDN75262.1"/>
    </source>
</evidence>
<evidence type="ECO:0000256" key="16">
    <source>
        <dbReference type="SAM" id="MobiDB-lite"/>
    </source>
</evidence>
<evidence type="ECO:0000256" key="7">
    <source>
        <dbReference type="ARBA" id="ARBA00022801"/>
    </source>
</evidence>
<dbReference type="Gene3D" id="3.40.710.10">
    <property type="entry name" value="DD-peptidase/beta-lactamase superfamily"/>
    <property type="match status" value="1"/>
</dbReference>
<accession>A0A1H0DYP2</accession>
<feature type="region of interest" description="Disordered" evidence="16">
    <location>
        <begin position="832"/>
        <end position="864"/>
    </location>
</feature>
<keyword evidence="1" id="KW-1003">Cell membrane</keyword>
<keyword evidence="9" id="KW-0573">Peptidoglycan synthesis</keyword>
<name>A0A1H0DYP2_HALAD</name>
<evidence type="ECO:0000259" key="19">
    <source>
        <dbReference type="Pfam" id="PF00912"/>
    </source>
</evidence>
<reference evidence="21" key="1">
    <citation type="submission" date="2016-10" db="EMBL/GenBank/DDBJ databases">
        <authorList>
            <person name="Varghese N."/>
            <person name="Submissions S."/>
        </authorList>
    </citation>
    <scope>NUCLEOTIDE SEQUENCE [LARGE SCALE GENOMIC DNA]</scope>
    <source>
        <strain evidence="21">CGMCC 1.3703</strain>
    </source>
</reference>
<evidence type="ECO:0000256" key="13">
    <source>
        <dbReference type="ARBA" id="ARBA00023316"/>
    </source>
</evidence>
<keyword evidence="13" id="KW-0961">Cell wall biogenesis/degradation</keyword>
<evidence type="ECO:0000256" key="6">
    <source>
        <dbReference type="ARBA" id="ARBA00022692"/>
    </source>
</evidence>
<dbReference type="OrthoDB" id="9766909at2"/>
<keyword evidence="3" id="KW-0645">Protease</keyword>
<dbReference type="STRING" id="240303.SAMN05421677_10143"/>
<dbReference type="Pfam" id="PF00912">
    <property type="entry name" value="Transgly"/>
    <property type="match status" value="1"/>
</dbReference>
<keyword evidence="5" id="KW-0808">Transferase</keyword>
<keyword evidence="6 17" id="KW-0812">Transmembrane</keyword>
<dbReference type="Gene3D" id="3.90.1310.40">
    <property type="match status" value="1"/>
</dbReference>
<dbReference type="InterPro" id="IPR023346">
    <property type="entry name" value="Lysozyme-like_dom_sf"/>
</dbReference>
<keyword evidence="7" id="KW-0378">Hydrolase</keyword>
<evidence type="ECO:0000256" key="15">
    <source>
        <dbReference type="ARBA" id="ARBA00049902"/>
    </source>
</evidence>
<evidence type="ECO:0000259" key="18">
    <source>
        <dbReference type="Pfam" id="PF00905"/>
    </source>
</evidence>
<dbReference type="EMBL" id="FNIZ01000001">
    <property type="protein sequence ID" value="SDN75262.1"/>
    <property type="molecule type" value="Genomic_DNA"/>
</dbReference>
<dbReference type="InterPro" id="IPR050396">
    <property type="entry name" value="Glycosyltr_51/Transpeptidase"/>
</dbReference>
<feature type="domain" description="Penicillin-binding protein transpeptidase" evidence="18">
    <location>
        <begin position="423"/>
        <end position="665"/>
    </location>
</feature>
<comment type="catalytic activity">
    <reaction evidence="15">
        <text>[GlcNAc-(1-&gt;4)-Mur2Ac(oyl-L-Ala-gamma-D-Glu-L-Lys-D-Ala-D-Ala)](n)-di-trans,octa-cis-undecaprenyl diphosphate + beta-D-GlcNAc-(1-&gt;4)-Mur2Ac(oyl-L-Ala-gamma-D-Glu-L-Lys-D-Ala-D-Ala)-di-trans,octa-cis-undecaprenyl diphosphate = [GlcNAc-(1-&gt;4)-Mur2Ac(oyl-L-Ala-gamma-D-Glu-L-Lys-D-Ala-D-Ala)](n+1)-di-trans,octa-cis-undecaprenyl diphosphate + di-trans,octa-cis-undecaprenyl diphosphate + H(+)</text>
        <dbReference type="Rhea" id="RHEA:23708"/>
        <dbReference type="Rhea" id="RHEA-COMP:9602"/>
        <dbReference type="Rhea" id="RHEA-COMP:9603"/>
        <dbReference type="ChEBI" id="CHEBI:15378"/>
        <dbReference type="ChEBI" id="CHEBI:58405"/>
        <dbReference type="ChEBI" id="CHEBI:60033"/>
        <dbReference type="ChEBI" id="CHEBI:78435"/>
        <dbReference type="EC" id="2.4.99.28"/>
    </reaction>
</comment>
<dbReference type="GO" id="GO:0071555">
    <property type="term" value="P:cell wall organization"/>
    <property type="evidence" value="ECO:0007669"/>
    <property type="project" value="UniProtKB-KW"/>
</dbReference>
<feature type="transmembrane region" description="Helical" evidence="17">
    <location>
        <begin position="33"/>
        <end position="61"/>
    </location>
</feature>
<keyword evidence="12" id="KW-0511">Multifunctional enzyme</keyword>
<dbReference type="PANTHER" id="PTHR32282:SF32">
    <property type="entry name" value="PENICILLIN-BINDING PROTEIN 2A"/>
    <property type="match status" value="1"/>
</dbReference>
<evidence type="ECO:0000256" key="1">
    <source>
        <dbReference type="ARBA" id="ARBA00022475"/>
    </source>
</evidence>
<dbReference type="RefSeq" id="WP_089650506.1">
    <property type="nucleotide sequence ID" value="NZ_FNIZ01000001.1"/>
</dbReference>
<keyword evidence="21" id="KW-1185">Reference proteome</keyword>
<evidence type="ECO:0000256" key="14">
    <source>
        <dbReference type="ARBA" id="ARBA00034000"/>
    </source>
</evidence>
<dbReference type="GO" id="GO:0009252">
    <property type="term" value="P:peptidoglycan biosynthetic process"/>
    <property type="evidence" value="ECO:0007669"/>
    <property type="project" value="UniProtKB-KW"/>
</dbReference>
<dbReference type="Gene3D" id="1.10.3810.10">
    <property type="entry name" value="Biosynthetic peptidoglycan transglycosylase-like"/>
    <property type="match status" value="1"/>
</dbReference>
<gene>
    <name evidence="20" type="ORF">SAMN05421677_10143</name>
</gene>
<keyword evidence="11 17" id="KW-0472">Membrane</keyword>
<keyword evidence="2" id="KW-0121">Carboxypeptidase</keyword>
<feature type="compositionally biased region" description="Low complexity" evidence="16">
    <location>
        <begin position="937"/>
        <end position="979"/>
    </location>
</feature>
<evidence type="ECO:0000256" key="12">
    <source>
        <dbReference type="ARBA" id="ARBA00023268"/>
    </source>
</evidence>
<evidence type="ECO:0000313" key="21">
    <source>
        <dbReference type="Proteomes" id="UP000198860"/>
    </source>
</evidence>
<evidence type="ECO:0000256" key="10">
    <source>
        <dbReference type="ARBA" id="ARBA00022989"/>
    </source>
</evidence>
<dbReference type="GO" id="GO:0030288">
    <property type="term" value="C:outer membrane-bounded periplasmic space"/>
    <property type="evidence" value="ECO:0007669"/>
    <property type="project" value="TreeGrafter"/>
</dbReference>
<feature type="region of interest" description="Disordered" evidence="16">
    <location>
        <begin position="917"/>
        <end position="1058"/>
    </location>
</feature>
<dbReference type="InterPro" id="IPR036950">
    <property type="entry name" value="PBP_transglycosylase"/>
</dbReference>